<comment type="similarity">
    <text evidence="10 11">Belongs to the class-I aminoacyl-tRNA synthetase family. TyrS type 1 subfamily.</text>
</comment>
<dbReference type="Pfam" id="PF22421">
    <property type="entry name" value="SYY_C-terminal"/>
    <property type="match status" value="1"/>
</dbReference>
<dbReference type="NCBIfam" id="TIGR00234">
    <property type="entry name" value="tyrS"/>
    <property type="match status" value="1"/>
</dbReference>
<evidence type="ECO:0000313" key="14">
    <source>
        <dbReference type="EMBL" id="PCI98937.1"/>
    </source>
</evidence>
<dbReference type="PRINTS" id="PR01040">
    <property type="entry name" value="TRNASYNTHTYR"/>
</dbReference>
<feature type="binding site" evidence="11">
    <location>
        <position position="242"/>
    </location>
    <ligand>
        <name>ATP</name>
        <dbReference type="ChEBI" id="CHEBI:30616"/>
    </ligand>
</feature>
<comment type="catalytic activity">
    <reaction evidence="9 11">
        <text>tRNA(Tyr) + L-tyrosine + ATP = L-tyrosyl-tRNA(Tyr) + AMP + diphosphate + H(+)</text>
        <dbReference type="Rhea" id="RHEA:10220"/>
        <dbReference type="Rhea" id="RHEA-COMP:9706"/>
        <dbReference type="Rhea" id="RHEA-COMP:9707"/>
        <dbReference type="ChEBI" id="CHEBI:15378"/>
        <dbReference type="ChEBI" id="CHEBI:30616"/>
        <dbReference type="ChEBI" id="CHEBI:33019"/>
        <dbReference type="ChEBI" id="CHEBI:58315"/>
        <dbReference type="ChEBI" id="CHEBI:78442"/>
        <dbReference type="ChEBI" id="CHEBI:78536"/>
        <dbReference type="ChEBI" id="CHEBI:456215"/>
        <dbReference type="EC" id="6.1.1.1"/>
    </reaction>
</comment>
<comment type="subunit">
    <text evidence="11">Homodimer.</text>
</comment>
<dbReference type="InterPro" id="IPR002307">
    <property type="entry name" value="Tyr-tRNA-ligase"/>
</dbReference>
<dbReference type="InterPro" id="IPR024088">
    <property type="entry name" value="Tyr-tRNA-ligase_bac-type"/>
</dbReference>
<comment type="caution">
    <text evidence="11">Lacks conserved residue(s) required for the propagation of feature annotation.</text>
</comment>
<dbReference type="FunFam" id="1.10.240.10:FF:000001">
    <property type="entry name" value="Tyrosine--tRNA ligase"/>
    <property type="match status" value="1"/>
</dbReference>
<evidence type="ECO:0000256" key="10">
    <source>
        <dbReference type="ARBA" id="ARBA00060965"/>
    </source>
</evidence>
<dbReference type="AlphaFoldDB" id="A0A2A4YXB8"/>
<feature type="binding site" evidence="11">
    <location>
        <position position="39"/>
    </location>
    <ligand>
        <name>L-tyrosine</name>
        <dbReference type="ChEBI" id="CHEBI:58315"/>
    </ligand>
</feature>
<reference key="1">
    <citation type="submission" date="2017-08" db="EMBL/GenBank/DDBJ databases">
        <title>A dynamic microbial community with high functional redundancy inhabits the cold, oxic subseafloor aquifer.</title>
        <authorList>
            <person name="Tully B.J."/>
            <person name="Wheat C.G."/>
            <person name="Glazer B.T."/>
            <person name="Huber J.A."/>
        </authorList>
    </citation>
    <scope>NUCLEOTIDE SEQUENCE [LARGE SCALE GENOMIC DNA]</scope>
</reference>
<reference evidence="14" key="2">
    <citation type="journal article" date="2018" name="ISME J.">
        <title>A dynamic microbial community with high functional redundancy inhabits the cold, oxic subseafloor aquifer.</title>
        <authorList>
            <person name="Tully B.J."/>
            <person name="Wheat C.G."/>
            <person name="Glazer B.T."/>
            <person name="Huber J.A."/>
        </authorList>
    </citation>
    <scope>NUCLEOTIDE SEQUENCE</scope>
    <source>
        <strain evidence="14">NORP83</strain>
    </source>
</reference>
<evidence type="ECO:0000256" key="4">
    <source>
        <dbReference type="ARBA" id="ARBA00022741"/>
    </source>
</evidence>
<dbReference type="GO" id="GO:0006437">
    <property type="term" value="P:tyrosyl-tRNA aminoacylation"/>
    <property type="evidence" value="ECO:0007669"/>
    <property type="project" value="UniProtKB-UniRule"/>
</dbReference>
<dbReference type="InterPro" id="IPR014729">
    <property type="entry name" value="Rossmann-like_a/b/a_fold"/>
</dbReference>
<dbReference type="InterPro" id="IPR036986">
    <property type="entry name" value="S4_RNA-bd_sf"/>
</dbReference>
<evidence type="ECO:0000256" key="8">
    <source>
        <dbReference type="ARBA" id="ARBA00023146"/>
    </source>
</evidence>
<dbReference type="GO" id="GO:0005829">
    <property type="term" value="C:cytosol"/>
    <property type="evidence" value="ECO:0007669"/>
    <property type="project" value="TreeGrafter"/>
</dbReference>
<dbReference type="PANTHER" id="PTHR11766">
    <property type="entry name" value="TYROSYL-TRNA SYNTHETASE"/>
    <property type="match status" value="1"/>
</dbReference>
<evidence type="ECO:0000256" key="6">
    <source>
        <dbReference type="ARBA" id="ARBA00022884"/>
    </source>
</evidence>
<dbReference type="CDD" id="cd00805">
    <property type="entry name" value="TyrRS_core"/>
    <property type="match status" value="1"/>
</dbReference>
<evidence type="ECO:0000256" key="1">
    <source>
        <dbReference type="ARBA" id="ARBA00004496"/>
    </source>
</evidence>
<evidence type="ECO:0000256" key="12">
    <source>
        <dbReference type="PROSITE-ProRule" id="PRU00182"/>
    </source>
</evidence>
<comment type="subcellular location">
    <subcellularLocation>
        <location evidence="1 11">Cytoplasm</location>
    </subcellularLocation>
</comment>
<dbReference type="EMBL" id="NVUS01000018">
    <property type="protein sequence ID" value="PCI98937.1"/>
    <property type="molecule type" value="Genomic_DNA"/>
</dbReference>
<feature type="binding site" evidence="11">
    <location>
        <position position="183"/>
    </location>
    <ligand>
        <name>L-tyrosine</name>
        <dbReference type="ChEBI" id="CHEBI:58315"/>
    </ligand>
</feature>
<dbReference type="EC" id="6.1.1.1" evidence="11"/>
<dbReference type="Pfam" id="PF00579">
    <property type="entry name" value="tRNA-synt_1b"/>
    <property type="match status" value="1"/>
</dbReference>
<dbReference type="FunFam" id="3.40.50.620:FF:000008">
    <property type="entry name" value="Tyrosine--tRNA ligase"/>
    <property type="match status" value="1"/>
</dbReference>
<gene>
    <name evidence="11" type="primary">tyrS</name>
    <name evidence="14" type="ORF">COB13_12675</name>
</gene>
<dbReference type="InterPro" id="IPR054608">
    <property type="entry name" value="SYY-like_C"/>
</dbReference>
<dbReference type="SUPFAM" id="SSF55174">
    <property type="entry name" value="Alpha-L RNA-binding motif"/>
    <property type="match status" value="1"/>
</dbReference>
<keyword evidence="3 11" id="KW-0436">Ligase</keyword>
<keyword evidence="2 11" id="KW-0963">Cytoplasm</keyword>
<organism evidence="14">
    <name type="scientific">OCS116 cluster bacterium</name>
    <dbReference type="NCBI Taxonomy" id="2030921"/>
    <lineage>
        <taxon>Bacteria</taxon>
        <taxon>Pseudomonadati</taxon>
        <taxon>Pseudomonadota</taxon>
        <taxon>Alphaproteobacteria</taxon>
        <taxon>OCS116 cluster</taxon>
    </lineage>
</organism>
<comment type="function">
    <text evidence="11">Catalyzes the attachment of tyrosine to tRNA(Tyr) in a two-step reaction: tyrosine is first activated by ATP to form Tyr-AMP and then transferred to the acceptor end of tRNA(Tyr).</text>
</comment>
<keyword evidence="5 11" id="KW-0067">ATP-binding</keyword>
<evidence type="ECO:0000256" key="11">
    <source>
        <dbReference type="HAMAP-Rule" id="MF_02006"/>
    </source>
</evidence>
<dbReference type="InterPro" id="IPR024107">
    <property type="entry name" value="Tyr-tRNA-ligase_bac_1"/>
</dbReference>
<evidence type="ECO:0000256" key="2">
    <source>
        <dbReference type="ARBA" id="ARBA00022490"/>
    </source>
</evidence>
<evidence type="ECO:0000256" key="9">
    <source>
        <dbReference type="ARBA" id="ARBA00048248"/>
    </source>
</evidence>
<dbReference type="GO" id="GO:0004831">
    <property type="term" value="F:tyrosine-tRNA ligase activity"/>
    <property type="evidence" value="ECO:0007669"/>
    <property type="project" value="UniProtKB-UniRule"/>
</dbReference>
<dbReference type="GO" id="GO:0042803">
    <property type="term" value="F:protein homodimerization activity"/>
    <property type="evidence" value="ECO:0007669"/>
    <property type="project" value="UniProtKB-ARBA"/>
</dbReference>
<feature type="domain" description="Tyrosine--tRNA ligase SYY-like C-terminal" evidence="13">
    <location>
        <begin position="337"/>
        <end position="417"/>
    </location>
</feature>
<evidence type="ECO:0000256" key="7">
    <source>
        <dbReference type="ARBA" id="ARBA00022917"/>
    </source>
</evidence>
<dbReference type="CDD" id="cd00165">
    <property type="entry name" value="S4"/>
    <property type="match status" value="1"/>
</dbReference>
<keyword evidence="8 11" id="KW-0030">Aminoacyl-tRNA synthetase</keyword>
<dbReference type="HAMAP" id="MF_02006">
    <property type="entry name" value="Tyr_tRNA_synth_type1"/>
    <property type="match status" value="1"/>
</dbReference>
<proteinExistence type="inferred from homology"/>
<comment type="caution">
    <text evidence="14">The sequence shown here is derived from an EMBL/GenBank/DDBJ whole genome shotgun (WGS) entry which is preliminary data.</text>
</comment>
<accession>A0A2A4YXB8</accession>
<name>A0A2A4YXB8_9PROT</name>
<protein>
    <recommendedName>
        <fullName evidence="11">Tyrosine--tRNA ligase</fullName>
        <ecNumber evidence="11">6.1.1.1</ecNumber>
    </recommendedName>
    <alternativeName>
        <fullName evidence="11">Tyrosyl-tRNA synthetase</fullName>
        <shortName evidence="11">TyrRS</shortName>
    </alternativeName>
</protein>
<dbReference type="SUPFAM" id="SSF52374">
    <property type="entry name" value="Nucleotidylyl transferase"/>
    <property type="match status" value="1"/>
</dbReference>
<keyword evidence="6 12" id="KW-0694">RNA-binding</keyword>
<feature type="binding site" evidence="11">
    <location>
        <position position="179"/>
    </location>
    <ligand>
        <name>L-tyrosine</name>
        <dbReference type="ChEBI" id="CHEBI:58315"/>
    </ligand>
</feature>
<keyword evidence="4 11" id="KW-0547">Nucleotide-binding</keyword>
<dbReference type="Gene3D" id="3.40.50.620">
    <property type="entry name" value="HUPs"/>
    <property type="match status" value="1"/>
</dbReference>
<evidence type="ECO:0000256" key="5">
    <source>
        <dbReference type="ARBA" id="ARBA00022840"/>
    </source>
</evidence>
<dbReference type="Gene3D" id="3.10.290.10">
    <property type="entry name" value="RNA-binding S4 domain"/>
    <property type="match status" value="1"/>
</dbReference>
<sequence>MSEFKSSLLKTLEERGFIKQISKPEELDKRALEGPITGYIGFDGTADSLHVGSLTMIMVLRIMQKTGHRPIALMGGGTSMVGDPSFKSTDRPMLTIDDINKNLVGIKSIFAQYLDFGDGSKDDGRAIMANNADWLCKLNYMEFLRDYGVHFSVNRMLSFEGVKQRMDRDQHLSFLEFNYMILQGYDFLELYRRYGCELQIGGSDQWGNILNGVELTRRVDGKEVFALTTPLLTTASGQKMGKSEGNAIWLNEENLPAYDYWQYWRNTEDADVGRFLRMFTELPIEQIEQLEKAEGAELNEVKKLLATEVTKLARGAEAAEKAAETARITFETGGLSADLPTVELAKAELEAGYGVLSALVLAGLASSNGEARRHIKGGAAKLNGQQITDERLTLSQNDLNEQGVIKLSIGKKKHVLVKPV</sequence>
<dbReference type="PROSITE" id="PS50889">
    <property type="entry name" value="S4"/>
    <property type="match status" value="1"/>
</dbReference>
<dbReference type="GO" id="GO:0005524">
    <property type="term" value="F:ATP binding"/>
    <property type="evidence" value="ECO:0007669"/>
    <property type="project" value="UniProtKB-UniRule"/>
</dbReference>
<keyword evidence="7 11" id="KW-0648">Protein biosynthesis</keyword>
<dbReference type="PANTHER" id="PTHR11766:SF0">
    <property type="entry name" value="TYROSINE--TRNA LIGASE, MITOCHONDRIAL"/>
    <property type="match status" value="1"/>
</dbReference>
<dbReference type="Gene3D" id="1.10.240.10">
    <property type="entry name" value="Tyrosyl-Transfer RNA Synthetase"/>
    <property type="match status" value="1"/>
</dbReference>
<feature type="short sequence motif" description="'KMSKS' region" evidence="11">
    <location>
        <begin position="239"/>
        <end position="243"/>
    </location>
</feature>
<evidence type="ECO:0000259" key="13">
    <source>
        <dbReference type="Pfam" id="PF22421"/>
    </source>
</evidence>
<evidence type="ECO:0000256" key="3">
    <source>
        <dbReference type="ARBA" id="ARBA00022598"/>
    </source>
</evidence>
<dbReference type="InterPro" id="IPR002305">
    <property type="entry name" value="aa-tRNA-synth_Ic"/>
</dbReference>
<dbReference type="GO" id="GO:0003723">
    <property type="term" value="F:RNA binding"/>
    <property type="evidence" value="ECO:0007669"/>
    <property type="project" value="UniProtKB-KW"/>
</dbReference>